<organism evidence="3 4">
    <name type="scientific">Roseomonas alba</name>
    <dbReference type="NCBI Taxonomy" id="2846776"/>
    <lineage>
        <taxon>Bacteria</taxon>
        <taxon>Pseudomonadati</taxon>
        <taxon>Pseudomonadota</taxon>
        <taxon>Alphaproteobacteria</taxon>
        <taxon>Acetobacterales</taxon>
        <taxon>Roseomonadaceae</taxon>
        <taxon>Roseomonas</taxon>
    </lineage>
</organism>
<protein>
    <recommendedName>
        <fullName evidence="2">Tail sheath protein subtilisin-like domain-containing protein</fullName>
    </recommendedName>
</protein>
<dbReference type="EMBL" id="JAHYBZ010000021">
    <property type="protein sequence ID" value="MBW6402082.1"/>
    <property type="molecule type" value="Genomic_DNA"/>
</dbReference>
<comment type="caution">
    <text evidence="3">The sequence shown here is derived from an EMBL/GenBank/DDBJ whole genome shotgun (WGS) entry which is preliminary data.</text>
</comment>
<evidence type="ECO:0000259" key="2">
    <source>
        <dbReference type="Pfam" id="PF04984"/>
    </source>
</evidence>
<keyword evidence="4" id="KW-1185">Reference proteome</keyword>
<evidence type="ECO:0000313" key="4">
    <source>
        <dbReference type="Proteomes" id="UP001196565"/>
    </source>
</evidence>
<name>A0ABS7AIF2_9PROT</name>
<evidence type="ECO:0000313" key="3">
    <source>
        <dbReference type="EMBL" id="MBW6402082.1"/>
    </source>
</evidence>
<reference evidence="3 4" key="1">
    <citation type="submission" date="2021-07" db="EMBL/GenBank/DDBJ databases">
        <authorList>
            <person name="So Y."/>
        </authorList>
    </citation>
    <scope>NUCLEOTIDE SEQUENCE [LARGE SCALE GENOMIC DNA]</scope>
    <source>
        <strain evidence="3 4">HJA6</strain>
    </source>
</reference>
<feature type="domain" description="Tail sheath protein subtilisin-like" evidence="2">
    <location>
        <begin position="209"/>
        <end position="368"/>
    </location>
</feature>
<evidence type="ECO:0000256" key="1">
    <source>
        <dbReference type="ARBA" id="ARBA00008005"/>
    </source>
</evidence>
<dbReference type="Pfam" id="PF04984">
    <property type="entry name" value="Phage_sheath_1"/>
    <property type="match status" value="1"/>
</dbReference>
<gene>
    <name evidence="3" type="ORF">KPL78_29820</name>
</gene>
<accession>A0ABS7AIF2</accession>
<dbReference type="RefSeq" id="WP_219766947.1">
    <property type="nucleotide sequence ID" value="NZ_JAHYBZ010000021.1"/>
</dbReference>
<comment type="similarity">
    <text evidence="1">Belongs to the myoviridae tail sheath protein family.</text>
</comment>
<proteinExistence type="inferred from homology"/>
<dbReference type="InterPro" id="IPR035089">
    <property type="entry name" value="Phage_sheath_subtilisin"/>
</dbReference>
<sequence length="492" mass="51666">MPLDTITLEETPSDWRVPGTSIEVRPRYTNAGVIGYPARALMIGQKLAAGSAAAATPYRITRREQLTALFGAGSVAEQMGASFLDANTTSELNVMALADAGGAVAATATQVIAGTATGSGVLAFGIGPWRIPTVVASGAAAATVATAVRAAINAATYLPVAASGTAGNVILTAKHGGAVGNDIRIILNPAVEDAVPAGLTVTIAAMASGAGVPDIDTALAAVAAAWYTDIVSAWTDSTTLGKLDTDLATRYTAMGKRDAFGFIGWNNTFGGLSSAGSARNGKLLFPIGANAAGSMPWQWAAQLAAVACFHLTNDPARQLRTLALPTIVPPAPVNRFTPTEQDLLLRDGVSTWDVDTGGIVRLQRVISTYQTSALGVPDTAWLDIMTPRTLSRVRYDWASYLDLNYPRHKLADDGSPAAEHGDAVVTPRILHTSWAARCALYERLGWIEDARRTVALSTFVRDLPDKNRVNAVLIVRILGNLMRFAARLEFEV</sequence>
<dbReference type="Proteomes" id="UP001196565">
    <property type="component" value="Unassembled WGS sequence"/>
</dbReference>